<name>A0A1Y2N661_PSEAH</name>
<dbReference type="AlphaFoldDB" id="A0A1Y2N661"/>
<sequence length="148" mass="16094">MSMHAPDIIEALHSLVQAEFSPDGVQVVDGPPSDDIDAANAIGLAVNAEGGEIAPAQSSSQFGLGSYRGELDLACLLQSSSGSDDFPRLRRQAYALLRRFPPVLAELTQRPDVVDARIPNHTYTPIRDNQAFTALIQFVVRIDTYEKE</sequence>
<dbReference type="STRING" id="2074.BG845_01196"/>
<keyword evidence="2" id="KW-1185">Reference proteome</keyword>
<evidence type="ECO:0000313" key="2">
    <source>
        <dbReference type="Proteomes" id="UP000194360"/>
    </source>
</evidence>
<reference evidence="1 2" key="1">
    <citation type="submission" date="2016-09" db="EMBL/GenBank/DDBJ databases">
        <title>Pseudonocardia autotrophica DSM535, a candidate organism with high potential of specific P450 cytochromes.</title>
        <authorList>
            <person name="Grumaz C."/>
            <person name="Vainshtein Y."/>
            <person name="Kirstahler P."/>
            <person name="Sohn K."/>
        </authorList>
    </citation>
    <scope>NUCLEOTIDE SEQUENCE [LARGE SCALE GENOMIC DNA]</scope>
    <source>
        <strain evidence="1 2">DSM 535</strain>
    </source>
</reference>
<protein>
    <submittedName>
        <fullName evidence="1">Uncharacterized protein</fullName>
    </submittedName>
</protein>
<gene>
    <name evidence="1" type="ORF">BG845_01196</name>
</gene>
<dbReference type="EMBL" id="MIGB01000004">
    <property type="protein sequence ID" value="OSY42954.1"/>
    <property type="molecule type" value="Genomic_DNA"/>
</dbReference>
<comment type="caution">
    <text evidence="1">The sequence shown here is derived from an EMBL/GenBank/DDBJ whole genome shotgun (WGS) entry which is preliminary data.</text>
</comment>
<organism evidence="1 2">
    <name type="scientific">Pseudonocardia autotrophica</name>
    <name type="common">Amycolata autotrophica</name>
    <name type="synonym">Nocardia autotrophica</name>
    <dbReference type="NCBI Taxonomy" id="2074"/>
    <lineage>
        <taxon>Bacteria</taxon>
        <taxon>Bacillati</taxon>
        <taxon>Actinomycetota</taxon>
        <taxon>Actinomycetes</taxon>
        <taxon>Pseudonocardiales</taxon>
        <taxon>Pseudonocardiaceae</taxon>
        <taxon>Pseudonocardia</taxon>
    </lineage>
</organism>
<dbReference type="Proteomes" id="UP000194360">
    <property type="component" value="Unassembled WGS sequence"/>
</dbReference>
<proteinExistence type="predicted"/>
<evidence type="ECO:0000313" key="1">
    <source>
        <dbReference type="EMBL" id="OSY42954.1"/>
    </source>
</evidence>
<accession>A0A1Y2N661</accession>